<dbReference type="InterPro" id="IPR009565">
    <property type="entry name" value="FAM174-like"/>
</dbReference>
<dbReference type="GO" id="GO:0016020">
    <property type="term" value="C:membrane"/>
    <property type="evidence" value="ECO:0007669"/>
    <property type="project" value="UniProtKB-SubCell"/>
</dbReference>
<dbReference type="PANTHER" id="PTHR28607:SF2">
    <property type="entry name" value="PROTEIN FAM174C"/>
    <property type="match status" value="1"/>
</dbReference>
<gene>
    <name evidence="10" type="ORF">HJG59_001749</name>
</gene>
<evidence type="ECO:0000256" key="9">
    <source>
        <dbReference type="SAM" id="SignalP"/>
    </source>
</evidence>
<keyword evidence="6 8" id="KW-0472">Membrane</keyword>
<name>A0A7J8I3N9_MOLMO</name>
<dbReference type="Proteomes" id="UP000550707">
    <property type="component" value="Unassembled WGS sequence"/>
</dbReference>
<evidence type="ECO:0000256" key="7">
    <source>
        <dbReference type="ARBA" id="ARBA00023180"/>
    </source>
</evidence>
<protein>
    <recommendedName>
        <fullName evidence="12">Family with sequence similarity 174 member C</fullName>
    </recommendedName>
</protein>
<evidence type="ECO:0000256" key="2">
    <source>
        <dbReference type="ARBA" id="ARBA00006986"/>
    </source>
</evidence>
<dbReference type="EMBL" id="JACASF010000004">
    <property type="protein sequence ID" value="KAF6479203.1"/>
    <property type="molecule type" value="Genomic_DNA"/>
</dbReference>
<evidence type="ECO:0000313" key="10">
    <source>
        <dbReference type="EMBL" id="KAF6479203.1"/>
    </source>
</evidence>
<reference evidence="10 11" key="1">
    <citation type="journal article" date="2020" name="Nature">
        <title>Six reference-quality genomes reveal evolution of bat adaptations.</title>
        <authorList>
            <person name="Jebb D."/>
            <person name="Huang Z."/>
            <person name="Pippel M."/>
            <person name="Hughes G.M."/>
            <person name="Lavrichenko K."/>
            <person name="Devanna P."/>
            <person name="Winkler S."/>
            <person name="Jermiin L.S."/>
            <person name="Skirmuntt E.C."/>
            <person name="Katzourakis A."/>
            <person name="Burkitt-Gray L."/>
            <person name="Ray D.A."/>
            <person name="Sullivan K.A.M."/>
            <person name="Roscito J.G."/>
            <person name="Kirilenko B.M."/>
            <person name="Davalos L.M."/>
            <person name="Corthals A.P."/>
            <person name="Power M.L."/>
            <person name="Jones G."/>
            <person name="Ransome R.D."/>
            <person name="Dechmann D.K.N."/>
            <person name="Locatelli A.G."/>
            <person name="Puechmaille S.J."/>
            <person name="Fedrigo O."/>
            <person name="Jarvis E.D."/>
            <person name="Hiller M."/>
            <person name="Vernes S.C."/>
            <person name="Myers E.W."/>
            <person name="Teeling E.C."/>
        </authorList>
    </citation>
    <scope>NUCLEOTIDE SEQUENCE [LARGE SCALE GENOMIC DNA]</scope>
    <source>
        <strain evidence="10">MMolMol1</strain>
        <tissue evidence="10">Muscle</tissue>
    </source>
</reference>
<evidence type="ECO:0000256" key="3">
    <source>
        <dbReference type="ARBA" id="ARBA00022692"/>
    </source>
</evidence>
<evidence type="ECO:0008006" key="12">
    <source>
        <dbReference type="Google" id="ProtNLM"/>
    </source>
</evidence>
<dbReference type="Pfam" id="PF06679">
    <property type="entry name" value="DUF1180"/>
    <property type="match status" value="1"/>
</dbReference>
<feature type="transmembrane region" description="Helical" evidence="8">
    <location>
        <begin position="69"/>
        <end position="89"/>
    </location>
</feature>
<organism evidence="10 11">
    <name type="scientific">Molossus molossus</name>
    <name type="common">Pallas' mastiff bat</name>
    <name type="synonym">Vespertilio molossus</name>
    <dbReference type="NCBI Taxonomy" id="27622"/>
    <lineage>
        <taxon>Eukaryota</taxon>
        <taxon>Metazoa</taxon>
        <taxon>Chordata</taxon>
        <taxon>Craniata</taxon>
        <taxon>Vertebrata</taxon>
        <taxon>Euteleostomi</taxon>
        <taxon>Mammalia</taxon>
        <taxon>Eutheria</taxon>
        <taxon>Laurasiatheria</taxon>
        <taxon>Chiroptera</taxon>
        <taxon>Yangochiroptera</taxon>
        <taxon>Molossidae</taxon>
        <taxon>Molossus</taxon>
    </lineage>
</organism>
<keyword evidence="7" id="KW-0325">Glycoprotein</keyword>
<keyword evidence="5 8" id="KW-1133">Transmembrane helix</keyword>
<evidence type="ECO:0000256" key="6">
    <source>
        <dbReference type="ARBA" id="ARBA00023136"/>
    </source>
</evidence>
<evidence type="ECO:0000256" key="1">
    <source>
        <dbReference type="ARBA" id="ARBA00004479"/>
    </source>
</evidence>
<comment type="caution">
    <text evidence="10">The sequence shown here is derived from an EMBL/GenBank/DDBJ whole genome shotgun (WGS) entry which is preliminary data.</text>
</comment>
<evidence type="ECO:0000256" key="8">
    <source>
        <dbReference type="SAM" id="Phobius"/>
    </source>
</evidence>
<comment type="similarity">
    <text evidence="2">Belongs to the FAM174 family.</text>
</comment>
<evidence type="ECO:0000313" key="11">
    <source>
        <dbReference type="Proteomes" id="UP000550707"/>
    </source>
</evidence>
<dbReference type="GO" id="GO:0005576">
    <property type="term" value="C:extracellular region"/>
    <property type="evidence" value="ECO:0007669"/>
    <property type="project" value="TreeGrafter"/>
</dbReference>
<proteinExistence type="inferred from homology"/>
<comment type="subcellular location">
    <subcellularLocation>
        <location evidence="1">Membrane</location>
        <topology evidence="1">Single-pass type I membrane protein</topology>
    </subcellularLocation>
</comment>
<accession>A0A7J8I3N9</accession>
<sequence length="131" mass="14220">MGLCVLLSLLLSTLLLSPLLCGGQEATSSLPHPAQATLSPRQVVMNGSQSGASHNHTHPLMPGSPGSPLLRSFYVLTGFISLAALYFLIRAIRLKKPQWRSYGLLANTEDPTEMASLDSDEETVFETRNLR</sequence>
<feature type="signal peptide" evidence="9">
    <location>
        <begin position="1"/>
        <end position="23"/>
    </location>
</feature>
<feature type="chain" id="PRO_5029821425" description="Family with sequence similarity 174 member C" evidence="9">
    <location>
        <begin position="24"/>
        <end position="131"/>
    </location>
</feature>
<evidence type="ECO:0000256" key="4">
    <source>
        <dbReference type="ARBA" id="ARBA00022729"/>
    </source>
</evidence>
<evidence type="ECO:0000256" key="5">
    <source>
        <dbReference type="ARBA" id="ARBA00022989"/>
    </source>
</evidence>
<keyword evidence="4 9" id="KW-0732">Signal</keyword>
<keyword evidence="11" id="KW-1185">Reference proteome</keyword>
<dbReference type="PANTHER" id="PTHR28607">
    <property type="entry name" value="EXPRESSED PROTEIN"/>
    <property type="match status" value="1"/>
</dbReference>
<dbReference type="AlphaFoldDB" id="A0A7J8I3N9"/>
<keyword evidence="3 8" id="KW-0812">Transmembrane</keyword>